<evidence type="ECO:0000256" key="7">
    <source>
        <dbReference type="ARBA" id="ARBA00023136"/>
    </source>
</evidence>
<evidence type="ECO:0000256" key="2">
    <source>
        <dbReference type="ARBA" id="ARBA00006939"/>
    </source>
</evidence>
<comment type="subcellular location">
    <subcellularLocation>
        <location evidence="1">Cell membrane</location>
        <topology evidence="1">Multi-pass membrane protein</topology>
    </subcellularLocation>
</comment>
<comment type="caution">
    <text evidence="9">The sequence shown here is derived from an EMBL/GenBank/DDBJ whole genome shotgun (WGS) entry which is preliminary data.</text>
</comment>
<keyword evidence="3" id="KW-1003">Cell membrane</keyword>
<sequence>MAMELLTLSLSVGFMTTFGVMLGLNYGQPSRRALAFYLGLATGIMSLIIVMDLLPAAFGQGPIEAVGIGLGCGLLMMLILYEGLHRRLHNRPVNVFDQESNYLRMGLSICVAMIVHHIPEGIAIGAGYETHHQLGVIIALSIALHNIPEGIGMAIPLRMAGMRRRTILLVSLIISSCIPFGAYLGKYLFVQSVFMVSFGMAFAAGSMGFIVWKELAPVSLKHHRLFALLGMAFSLVLIFLIQILR</sequence>
<feature type="transmembrane region" description="Helical" evidence="8">
    <location>
        <begin position="6"/>
        <end position="27"/>
    </location>
</feature>
<dbReference type="GO" id="GO:0005385">
    <property type="term" value="F:zinc ion transmembrane transporter activity"/>
    <property type="evidence" value="ECO:0007669"/>
    <property type="project" value="TreeGrafter"/>
</dbReference>
<dbReference type="RefSeq" id="WP_120190542.1">
    <property type="nucleotide sequence ID" value="NZ_MCHY01000009.1"/>
</dbReference>
<keyword evidence="5" id="KW-0862">Zinc</keyword>
<feature type="transmembrane region" description="Helical" evidence="8">
    <location>
        <begin position="224"/>
        <end position="244"/>
    </location>
</feature>
<keyword evidence="10" id="KW-1185">Reference proteome</keyword>
<keyword evidence="7 8" id="KW-0472">Membrane</keyword>
<protein>
    <recommendedName>
        <fullName evidence="11">Zinc permease</fullName>
    </recommendedName>
</protein>
<feature type="transmembrane region" description="Helical" evidence="8">
    <location>
        <begin position="34"/>
        <end position="57"/>
    </location>
</feature>
<keyword evidence="4 8" id="KW-0812">Transmembrane</keyword>
<feature type="transmembrane region" description="Helical" evidence="8">
    <location>
        <begin position="134"/>
        <end position="155"/>
    </location>
</feature>
<evidence type="ECO:0000256" key="8">
    <source>
        <dbReference type="SAM" id="Phobius"/>
    </source>
</evidence>
<reference evidence="9 10" key="1">
    <citation type="submission" date="2016-08" db="EMBL/GenBank/DDBJ databases">
        <title>Novel Firmicute Genomes.</title>
        <authorList>
            <person name="Poppleton D.I."/>
            <person name="Gribaldo S."/>
        </authorList>
    </citation>
    <scope>NUCLEOTIDE SEQUENCE [LARGE SCALE GENOMIC DNA]</scope>
    <source>
        <strain evidence="9 10">RAOx-1</strain>
    </source>
</reference>
<organism evidence="9 10">
    <name type="scientific">Ammoniphilus oxalaticus</name>
    <dbReference type="NCBI Taxonomy" id="66863"/>
    <lineage>
        <taxon>Bacteria</taxon>
        <taxon>Bacillati</taxon>
        <taxon>Bacillota</taxon>
        <taxon>Bacilli</taxon>
        <taxon>Bacillales</taxon>
        <taxon>Paenibacillaceae</taxon>
        <taxon>Aneurinibacillus group</taxon>
        <taxon>Ammoniphilus</taxon>
    </lineage>
</organism>
<evidence type="ECO:0000256" key="5">
    <source>
        <dbReference type="ARBA" id="ARBA00022833"/>
    </source>
</evidence>
<name>A0A419SGY3_9BACL</name>
<dbReference type="PANTHER" id="PTHR11040:SF211">
    <property type="entry name" value="ZINC TRANSPORTER ZIP11"/>
    <property type="match status" value="1"/>
</dbReference>
<evidence type="ECO:0008006" key="11">
    <source>
        <dbReference type="Google" id="ProtNLM"/>
    </source>
</evidence>
<dbReference type="EMBL" id="MCHY01000009">
    <property type="protein sequence ID" value="RKD23052.1"/>
    <property type="molecule type" value="Genomic_DNA"/>
</dbReference>
<accession>A0A419SGY3</accession>
<feature type="transmembrane region" description="Helical" evidence="8">
    <location>
        <begin position="63"/>
        <end position="81"/>
    </location>
</feature>
<gene>
    <name evidence="9" type="ORF">BEP19_12565</name>
</gene>
<keyword evidence="6 8" id="KW-1133">Transmembrane helix</keyword>
<dbReference type="InterPro" id="IPR003689">
    <property type="entry name" value="ZIP"/>
</dbReference>
<dbReference type="Proteomes" id="UP000284219">
    <property type="component" value="Unassembled WGS sequence"/>
</dbReference>
<dbReference type="Pfam" id="PF02535">
    <property type="entry name" value="Zip"/>
    <property type="match status" value="1"/>
</dbReference>
<evidence type="ECO:0000313" key="10">
    <source>
        <dbReference type="Proteomes" id="UP000284219"/>
    </source>
</evidence>
<dbReference type="OrthoDB" id="9787346at2"/>
<evidence type="ECO:0000256" key="4">
    <source>
        <dbReference type="ARBA" id="ARBA00022692"/>
    </source>
</evidence>
<dbReference type="AlphaFoldDB" id="A0A419SGY3"/>
<feature type="transmembrane region" description="Helical" evidence="8">
    <location>
        <begin position="167"/>
        <end position="184"/>
    </location>
</feature>
<evidence type="ECO:0000256" key="6">
    <source>
        <dbReference type="ARBA" id="ARBA00022989"/>
    </source>
</evidence>
<proteinExistence type="inferred from homology"/>
<evidence type="ECO:0000313" key="9">
    <source>
        <dbReference type="EMBL" id="RKD23052.1"/>
    </source>
</evidence>
<dbReference type="PANTHER" id="PTHR11040">
    <property type="entry name" value="ZINC/IRON TRANSPORTER"/>
    <property type="match status" value="1"/>
</dbReference>
<dbReference type="GO" id="GO:0005886">
    <property type="term" value="C:plasma membrane"/>
    <property type="evidence" value="ECO:0007669"/>
    <property type="project" value="UniProtKB-SubCell"/>
</dbReference>
<feature type="transmembrane region" description="Helical" evidence="8">
    <location>
        <begin position="102"/>
        <end position="128"/>
    </location>
</feature>
<comment type="similarity">
    <text evidence="2">Belongs to the ZIP transporter (TC 2.A.5) family.</text>
</comment>
<evidence type="ECO:0000256" key="1">
    <source>
        <dbReference type="ARBA" id="ARBA00004651"/>
    </source>
</evidence>
<feature type="transmembrane region" description="Helical" evidence="8">
    <location>
        <begin position="190"/>
        <end position="212"/>
    </location>
</feature>
<evidence type="ECO:0000256" key="3">
    <source>
        <dbReference type="ARBA" id="ARBA00022475"/>
    </source>
</evidence>